<gene>
    <name evidence="2" type="ORF">N0V87_007196</name>
</gene>
<evidence type="ECO:0000313" key="2">
    <source>
        <dbReference type="EMBL" id="KAJ4333937.1"/>
    </source>
</evidence>
<evidence type="ECO:0000313" key="3">
    <source>
        <dbReference type="Proteomes" id="UP001140562"/>
    </source>
</evidence>
<proteinExistence type="predicted"/>
<comment type="caution">
    <text evidence="2">The sequence shown here is derived from an EMBL/GenBank/DDBJ whole genome shotgun (WGS) entry which is preliminary data.</text>
</comment>
<protein>
    <submittedName>
        <fullName evidence="2">Uncharacterized protein</fullName>
    </submittedName>
</protein>
<feature type="region of interest" description="Disordered" evidence="1">
    <location>
        <begin position="168"/>
        <end position="198"/>
    </location>
</feature>
<feature type="non-terminal residue" evidence="2">
    <location>
        <position position="442"/>
    </location>
</feature>
<dbReference type="EMBL" id="JAPEUV010000085">
    <property type="protein sequence ID" value="KAJ4333937.1"/>
    <property type="molecule type" value="Genomic_DNA"/>
</dbReference>
<name>A0A9W8WW13_9PLEO</name>
<sequence length="442" mass="49849">MAEKRKRDTPARPPSDAASNPEPKRKRTKQNPGATNRIYTSADIRNFEYGISKIKDWTSKAVIPKHVQVIHWFDVEHLSKEECVKRYPNKQGKPCSITNIFKVYNTYAPRFYAEKGLHYIPLGKRGSARAVKQKKKEKTKGKSVKKVKRSPLDIRLKELFAALPSHASLPPASQEDIEPSPCQHHTNPNNPEDSDTTGDAIMFLCNTGSTTHGDPSGLQIHRSSILRHCSTIREFLLENSHIDTVTHGLEISADTVCRFAACITGFPGPRLPDFVTTAYGTFEQDWSMAELEDLYVLAVTLGAGVVCDLIVDRLVEDLRRPQPRLVIDEFGEARYFDTLDIGPELLNFLWLNDKKGFTFFANVLFSHGSKGYVRMAETHLANWHEGVKKVLIQTMENRKAIDLFSASPSTLRTFHHRPEDFPRRLPSKPPQPNPKTTSAPPA</sequence>
<dbReference type="AlphaFoldDB" id="A0A9W8WW13"/>
<feature type="compositionally biased region" description="Basic residues" evidence="1">
    <location>
        <begin position="131"/>
        <end position="147"/>
    </location>
</feature>
<feature type="region of interest" description="Disordered" evidence="1">
    <location>
        <begin position="127"/>
        <end position="147"/>
    </location>
</feature>
<accession>A0A9W8WW13</accession>
<feature type="region of interest" description="Disordered" evidence="1">
    <location>
        <begin position="416"/>
        <end position="442"/>
    </location>
</feature>
<organism evidence="2 3">
    <name type="scientific">Didymella glomerata</name>
    <dbReference type="NCBI Taxonomy" id="749621"/>
    <lineage>
        <taxon>Eukaryota</taxon>
        <taxon>Fungi</taxon>
        <taxon>Dikarya</taxon>
        <taxon>Ascomycota</taxon>
        <taxon>Pezizomycotina</taxon>
        <taxon>Dothideomycetes</taxon>
        <taxon>Pleosporomycetidae</taxon>
        <taxon>Pleosporales</taxon>
        <taxon>Pleosporineae</taxon>
        <taxon>Didymellaceae</taxon>
        <taxon>Didymella</taxon>
    </lineage>
</organism>
<feature type="compositionally biased region" description="Basic and acidic residues" evidence="1">
    <location>
        <begin position="1"/>
        <end position="10"/>
    </location>
</feature>
<reference evidence="2" key="1">
    <citation type="submission" date="2022-10" db="EMBL/GenBank/DDBJ databases">
        <title>Tapping the CABI collections for fungal endophytes: first genome assemblies for Collariella, Neodidymelliopsis, Ascochyta clinopodiicola, Didymella pomorum, Didymosphaeria variabile, Neocosmospora piperis and Neocucurbitaria cava.</title>
        <authorList>
            <person name="Hill R."/>
        </authorList>
    </citation>
    <scope>NUCLEOTIDE SEQUENCE</scope>
    <source>
        <strain evidence="2">IMI 360193</strain>
    </source>
</reference>
<dbReference type="OrthoDB" id="3789383at2759"/>
<dbReference type="Proteomes" id="UP001140562">
    <property type="component" value="Unassembled WGS sequence"/>
</dbReference>
<keyword evidence="3" id="KW-1185">Reference proteome</keyword>
<evidence type="ECO:0000256" key="1">
    <source>
        <dbReference type="SAM" id="MobiDB-lite"/>
    </source>
</evidence>
<feature type="region of interest" description="Disordered" evidence="1">
    <location>
        <begin position="1"/>
        <end position="35"/>
    </location>
</feature>